<accession>A0AAV3PK41</accession>
<dbReference type="Proteomes" id="UP001454036">
    <property type="component" value="Unassembled WGS sequence"/>
</dbReference>
<dbReference type="Gene3D" id="3.40.395.10">
    <property type="entry name" value="Adenoviral Proteinase, Chain A"/>
    <property type="match status" value="1"/>
</dbReference>
<keyword evidence="2" id="KW-1185">Reference proteome</keyword>
<dbReference type="InterPro" id="IPR038765">
    <property type="entry name" value="Papain-like_cys_pep_sf"/>
</dbReference>
<dbReference type="SUPFAM" id="SSF54001">
    <property type="entry name" value="Cysteine proteinases"/>
    <property type="match status" value="1"/>
</dbReference>
<dbReference type="EMBL" id="BAABME010017850">
    <property type="protein sequence ID" value="GAA0151591.1"/>
    <property type="molecule type" value="Genomic_DNA"/>
</dbReference>
<proteinExistence type="predicted"/>
<gene>
    <name evidence="1" type="ORF">LIER_37312</name>
</gene>
<evidence type="ECO:0000313" key="2">
    <source>
        <dbReference type="Proteomes" id="UP001454036"/>
    </source>
</evidence>
<name>A0AAV3PK41_LITER</name>
<dbReference type="AlphaFoldDB" id="A0AAV3PK41"/>
<reference evidence="1 2" key="1">
    <citation type="submission" date="2024-01" db="EMBL/GenBank/DDBJ databases">
        <title>The complete chloroplast genome sequence of Lithospermum erythrorhizon: insights into the phylogenetic relationship among Boraginaceae species and the maternal lineages of purple gromwells.</title>
        <authorList>
            <person name="Okada T."/>
            <person name="Watanabe K."/>
        </authorList>
    </citation>
    <scope>NUCLEOTIDE SEQUENCE [LARGE SCALE GENOMIC DNA]</scope>
</reference>
<organism evidence="1 2">
    <name type="scientific">Lithospermum erythrorhizon</name>
    <name type="common">Purple gromwell</name>
    <name type="synonym">Lithospermum officinale var. erythrorhizon</name>
    <dbReference type="NCBI Taxonomy" id="34254"/>
    <lineage>
        <taxon>Eukaryota</taxon>
        <taxon>Viridiplantae</taxon>
        <taxon>Streptophyta</taxon>
        <taxon>Embryophyta</taxon>
        <taxon>Tracheophyta</taxon>
        <taxon>Spermatophyta</taxon>
        <taxon>Magnoliopsida</taxon>
        <taxon>eudicotyledons</taxon>
        <taxon>Gunneridae</taxon>
        <taxon>Pentapetalae</taxon>
        <taxon>asterids</taxon>
        <taxon>lamiids</taxon>
        <taxon>Boraginales</taxon>
        <taxon>Boraginaceae</taxon>
        <taxon>Boraginoideae</taxon>
        <taxon>Lithospermeae</taxon>
        <taxon>Lithospermum</taxon>
    </lineage>
</organism>
<sequence>MPAYAKTYFVWFVLNLKMQRWETFKWYEPTMPGQPDGASCGVFVMKFMEEWDGVVTRLASFKREKKENLKKGPKNRK</sequence>
<evidence type="ECO:0008006" key="3">
    <source>
        <dbReference type="Google" id="ProtNLM"/>
    </source>
</evidence>
<comment type="caution">
    <text evidence="1">The sequence shown here is derived from an EMBL/GenBank/DDBJ whole genome shotgun (WGS) entry which is preliminary data.</text>
</comment>
<protein>
    <recommendedName>
        <fullName evidence="3">Ubiquitin-like protease family profile domain-containing protein</fullName>
    </recommendedName>
</protein>
<evidence type="ECO:0000313" key="1">
    <source>
        <dbReference type="EMBL" id="GAA0151591.1"/>
    </source>
</evidence>